<dbReference type="PROSITE" id="PS50987">
    <property type="entry name" value="HTH_ARSR_2"/>
    <property type="match status" value="1"/>
</dbReference>
<dbReference type="InterPro" id="IPR036388">
    <property type="entry name" value="WH-like_DNA-bd_sf"/>
</dbReference>
<evidence type="ECO:0000313" key="1">
    <source>
        <dbReference type="EMBL" id="ATZ22503.1"/>
    </source>
</evidence>
<proteinExistence type="predicted"/>
<dbReference type="InterPro" id="IPR052543">
    <property type="entry name" value="HTH_Metal-responsive_Reg"/>
</dbReference>
<dbReference type="KEGG" id="slx:SLAV_02960"/>
<dbReference type="CDD" id="cd00090">
    <property type="entry name" value="HTH_ARSR"/>
    <property type="match status" value="1"/>
</dbReference>
<dbReference type="PRINTS" id="PR00778">
    <property type="entry name" value="HTHARSR"/>
</dbReference>
<dbReference type="GO" id="GO:0010288">
    <property type="term" value="P:response to lead ion"/>
    <property type="evidence" value="ECO:0007669"/>
    <property type="project" value="TreeGrafter"/>
</dbReference>
<dbReference type="AlphaFoldDB" id="A0A2K8P9S5"/>
<keyword evidence="2" id="KW-1185">Reference proteome</keyword>
<dbReference type="Proteomes" id="UP000231791">
    <property type="component" value="Chromosome"/>
</dbReference>
<dbReference type="SUPFAM" id="SSF46785">
    <property type="entry name" value="Winged helix' DNA-binding domain"/>
    <property type="match status" value="1"/>
</dbReference>
<dbReference type="Gene3D" id="1.10.10.10">
    <property type="entry name" value="Winged helix-like DNA-binding domain superfamily/Winged helix DNA-binding domain"/>
    <property type="match status" value="1"/>
</dbReference>
<dbReference type="GeneID" id="49381744"/>
<protein>
    <submittedName>
        <fullName evidence="1">HTH-type transcriptional regulator KmtR</fullName>
    </submittedName>
</protein>
<name>A0A2K8P9S5_STRLA</name>
<dbReference type="PANTHER" id="PTHR39168:SF1">
    <property type="entry name" value="TRANSCRIPTIONAL REGULATORY PROTEIN"/>
    <property type="match status" value="1"/>
</dbReference>
<dbReference type="GO" id="GO:0032791">
    <property type="term" value="F:lead ion binding"/>
    <property type="evidence" value="ECO:0007669"/>
    <property type="project" value="TreeGrafter"/>
</dbReference>
<dbReference type="InterPro" id="IPR036390">
    <property type="entry name" value="WH_DNA-bd_sf"/>
</dbReference>
<dbReference type="PANTHER" id="PTHR39168">
    <property type="entry name" value="TRANSCRIPTIONAL REGULATOR-RELATED"/>
    <property type="match status" value="1"/>
</dbReference>
<dbReference type="Pfam" id="PF12840">
    <property type="entry name" value="HTH_20"/>
    <property type="match status" value="1"/>
</dbReference>
<organism evidence="1 2">
    <name type="scientific">Streptomyces lavendulae subsp. lavendulae</name>
    <dbReference type="NCBI Taxonomy" id="58340"/>
    <lineage>
        <taxon>Bacteria</taxon>
        <taxon>Bacillati</taxon>
        <taxon>Actinomycetota</taxon>
        <taxon>Actinomycetes</taxon>
        <taxon>Kitasatosporales</taxon>
        <taxon>Streptomycetaceae</taxon>
        <taxon>Streptomyces</taxon>
    </lineage>
</organism>
<gene>
    <name evidence="1" type="primary">kmtR</name>
    <name evidence="1" type="ORF">SLAV_02960</name>
</gene>
<dbReference type="GO" id="GO:0046686">
    <property type="term" value="P:response to cadmium ion"/>
    <property type="evidence" value="ECO:0007669"/>
    <property type="project" value="TreeGrafter"/>
</dbReference>
<dbReference type="EMBL" id="CP024985">
    <property type="protein sequence ID" value="ATZ22503.1"/>
    <property type="molecule type" value="Genomic_DNA"/>
</dbReference>
<dbReference type="GO" id="GO:0003677">
    <property type="term" value="F:DNA binding"/>
    <property type="evidence" value="ECO:0007669"/>
    <property type="project" value="TreeGrafter"/>
</dbReference>
<dbReference type="GO" id="GO:0097063">
    <property type="term" value="F:cadmium ion sensor activity"/>
    <property type="evidence" value="ECO:0007669"/>
    <property type="project" value="TreeGrafter"/>
</dbReference>
<dbReference type="InterPro" id="IPR001845">
    <property type="entry name" value="HTH_ArsR_DNA-bd_dom"/>
</dbReference>
<reference evidence="1 2" key="1">
    <citation type="submission" date="2017-11" db="EMBL/GenBank/DDBJ databases">
        <title>Complete genome sequence of Streptomyces lavendulae subsp. lavendulae CCM 3239 (formerly 'Streptomyces aureofaciens CCM 3239'), the producer of the angucycline-type antibiotic auricin.</title>
        <authorList>
            <person name="Busche T."/>
            <person name="Novakova R."/>
            <person name="Al'Dilaimi A."/>
            <person name="Homerova D."/>
            <person name="Feckova L."/>
            <person name="Rezuchova B."/>
            <person name="Mingyar E."/>
            <person name="Csolleiova D."/>
            <person name="Bekeova C."/>
            <person name="Winkler A."/>
            <person name="Sevcikova B."/>
            <person name="Kalinowski J."/>
            <person name="Kormanec J."/>
            <person name="Ruckert C."/>
        </authorList>
    </citation>
    <scope>NUCLEOTIDE SEQUENCE [LARGE SCALE GENOMIC DNA]</scope>
    <source>
        <strain evidence="1 2">CCM 3239</strain>
    </source>
</reference>
<dbReference type="GO" id="GO:0003700">
    <property type="term" value="F:DNA-binding transcription factor activity"/>
    <property type="evidence" value="ECO:0007669"/>
    <property type="project" value="InterPro"/>
</dbReference>
<dbReference type="SMART" id="SM00418">
    <property type="entry name" value="HTH_ARSR"/>
    <property type="match status" value="1"/>
</dbReference>
<dbReference type="InterPro" id="IPR011991">
    <property type="entry name" value="ArsR-like_HTH"/>
</dbReference>
<evidence type="ECO:0000313" key="2">
    <source>
        <dbReference type="Proteomes" id="UP000231791"/>
    </source>
</evidence>
<dbReference type="RefSeq" id="WP_051840748.1">
    <property type="nucleotide sequence ID" value="NZ_CP024985.1"/>
</dbReference>
<accession>A0A2K8P9S5</accession>
<sequence>MPTRNPSRGDRPNRQPDIARAAALIADASRASMLKSLGDGRALSAKALAAEAGIGAPTASAHLARLVEAGLITVESAGRSRYYRLAGPEVSLALEALALIAPPLPVTTLRESGTANALRRSRTCYDHLAGRLGVALMGGLLAHGILAGHDGTHRQGEAVRDRARGYGHDHDYRLTPAGRDALGRFGIDVAALPARRPLVRYCVDWSEQQHHLAGGVGAAVTARLFRLGWLRHGASPRVVHLTDTGADGIADWLGLRPEG</sequence>